<proteinExistence type="predicted"/>
<name>A0A8H9IGR0_9BURK</name>
<evidence type="ECO:0000256" key="2">
    <source>
        <dbReference type="SAM" id="Phobius"/>
    </source>
</evidence>
<accession>A0A8H9IGR0</accession>
<feature type="region of interest" description="Disordered" evidence="1">
    <location>
        <begin position="224"/>
        <end position="277"/>
    </location>
</feature>
<dbReference type="AlphaFoldDB" id="A0A8H9IGR0"/>
<dbReference type="EMBL" id="BMZN01000001">
    <property type="protein sequence ID" value="GHC39313.1"/>
    <property type="molecule type" value="Genomic_DNA"/>
</dbReference>
<evidence type="ECO:0000313" key="4">
    <source>
        <dbReference type="Proteomes" id="UP000608923"/>
    </source>
</evidence>
<organism evidence="3 4">
    <name type="scientific">Alcaligenes pakistanensis</name>
    <dbReference type="NCBI Taxonomy" id="1482717"/>
    <lineage>
        <taxon>Bacteria</taxon>
        <taxon>Pseudomonadati</taxon>
        <taxon>Pseudomonadota</taxon>
        <taxon>Betaproteobacteria</taxon>
        <taxon>Burkholderiales</taxon>
        <taxon>Alcaligenaceae</taxon>
        <taxon>Alcaligenes</taxon>
    </lineage>
</organism>
<comment type="caution">
    <text evidence="3">The sequence shown here is derived from an EMBL/GenBank/DDBJ whole genome shotgun (WGS) entry which is preliminary data.</text>
</comment>
<keyword evidence="2" id="KW-1133">Transmembrane helix</keyword>
<evidence type="ECO:0000256" key="1">
    <source>
        <dbReference type="SAM" id="MobiDB-lite"/>
    </source>
</evidence>
<sequence>MADFSSSSHRQAGLAGSHLLGALLAILLLSWLVLDALTLYSLRVRLQHGLLHAARQASVHQARPETIAHSFSQTLSAAKVSPHDQWQLQILSPSPQAFRQHGRPSRQHAGRQAITQGWQALQHEQADLYGPSIYQANILHLYLLYAHKPGPLSLMRLLPKLPASVPNPLGSAAVWLRLEIKHPMQSDAVQWDDLADGRVVYAQYAENQAILPVSHTSWPATVGSTDTPVLNGDSSLPHWDNNSSGVHDGALPPGQSGNPANNGESATDPEAPNPACY</sequence>
<keyword evidence="2" id="KW-0472">Membrane</keyword>
<reference evidence="4" key="1">
    <citation type="journal article" date="2019" name="Int. J. Syst. Evol. Microbiol.">
        <title>The Global Catalogue of Microorganisms (GCM) 10K type strain sequencing project: providing services to taxonomists for standard genome sequencing and annotation.</title>
        <authorList>
            <consortium name="The Broad Institute Genomics Platform"/>
            <consortium name="The Broad Institute Genome Sequencing Center for Infectious Disease"/>
            <person name="Wu L."/>
            <person name="Ma J."/>
        </authorList>
    </citation>
    <scope>NUCLEOTIDE SEQUENCE [LARGE SCALE GENOMIC DNA]</scope>
    <source>
        <strain evidence="4">KCTC 42083</strain>
    </source>
</reference>
<protein>
    <submittedName>
        <fullName evidence="3">Uncharacterized protein</fullName>
    </submittedName>
</protein>
<feature type="transmembrane region" description="Helical" evidence="2">
    <location>
        <begin position="20"/>
        <end position="42"/>
    </location>
</feature>
<feature type="compositionally biased region" description="Polar residues" evidence="1">
    <location>
        <begin position="224"/>
        <end position="245"/>
    </location>
</feature>
<dbReference type="Proteomes" id="UP000608923">
    <property type="component" value="Unassembled WGS sequence"/>
</dbReference>
<feature type="compositionally biased region" description="Polar residues" evidence="1">
    <location>
        <begin position="255"/>
        <end position="265"/>
    </location>
</feature>
<dbReference type="RefSeq" id="WP_189391053.1">
    <property type="nucleotide sequence ID" value="NZ_BMZN01000001.1"/>
</dbReference>
<evidence type="ECO:0000313" key="3">
    <source>
        <dbReference type="EMBL" id="GHC39313.1"/>
    </source>
</evidence>
<gene>
    <name evidence="3" type="ORF">GCM10010096_06720</name>
</gene>
<keyword evidence="2" id="KW-0812">Transmembrane</keyword>
<keyword evidence="4" id="KW-1185">Reference proteome</keyword>